<sequence length="272" mass="32698">MNDPQLYNDSYSTSKKKFLTFNESKVLVASTLRTGRGIEMLNKIINEKYLLRKEYNNLKLLTKLGLLEKQKLGYSLWFIERKIRYKLIITFNEFYYKCKISECVQEKKKKCYKNYNGFKKVYGLFKLESIIQLKAKKLVQNFFSKFFVFKELFLYSKKGKKGIDNVSLHQKETSIVNIQTNCTFPKDYEYYKCTNYHLHKKFPLRNINCASAKEINYVYNNNYMENKKTTKQNYSLNKSYTLLPLIPYYYDNLPSIKMSHHNKDLIKNDYIR</sequence>
<reference evidence="2" key="1">
    <citation type="submission" date="2016-05" db="EMBL/GenBank/DDBJ databases">
        <authorList>
            <person name="Naeem Raeece"/>
        </authorList>
    </citation>
    <scope>NUCLEOTIDE SEQUENCE [LARGE SCALE GENOMIC DNA]</scope>
</reference>
<protein>
    <submittedName>
        <fullName evidence="1">Uncharacterized protein</fullName>
    </submittedName>
</protein>
<organism evidence="1 2">
    <name type="scientific">Plasmodium malariae</name>
    <dbReference type="NCBI Taxonomy" id="5858"/>
    <lineage>
        <taxon>Eukaryota</taxon>
        <taxon>Sar</taxon>
        <taxon>Alveolata</taxon>
        <taxon>Apicomplexa</taxon>
        <taxon>Aconoidasida</taxon>
        <taxon>Haemosporida</taxon>
        <taxon>Plasmodiidae</taxon>
        <taxon>Plasmodium</taxon>
        <taxon>Plasmodium (Plasmodium)</taxon>
    </lineage>
</organism>
<proteinExistence type="predicted"/>
<dbReference type="Proteomes" id="UP000078597">
    <property type="component" value="Unassembled WGS sequence"/>
</dbReference>
<dbReference type="AlphaFoldDB" id="A0A1A8WLV2"/>
<evidence type="ECO:0000313" key="1">
    <source>
        <dbReference type="EMBL" id="SBS93897.1"/>
    </source>
</evidence>
<dbReference type="VEuPathDB" id="PlasmoDB:PmUG01_08021200"/>
<accession>A0A1A8WLV2</accession>
<gene>
    <name evidence="1" type="ORF">PMALA_041420</name>
</gene>
<dbReference type="EMBL" id="FLQW01002670">
    <property type="protein sequence ID" value="SBS93897.1"/>
    <property type="molecule type" value="Genomic_DNA"/>
</dbReference>
<name>A0A1A8WLV2_PLAMA</name>
<evidence type="ECO:0000313" key="2">
    <source>
        <dbReference type="Proteomes" id="UP000078597"/>
    </source>
</evidence>